<feature type="region of interest" description="Disordered" evidence="1">
    <location>
        <begin position="353"/>
        <end position="375"/>
    </location>
</feature>
<feature type="compositionally biased region" description="Polar residues" evidence="1">
    <location>
        <begin position="738"/>
        <end position="747"/>
    </location>
</feature>
<evidence type="ECO:0000256" key="1">
    <source>
        <dbReference type="SAM" id="MobiDB-lite"/>
    </source>
</evidence>
<accession>A0A7R9EUJ5</accession>
<feature type="compositionally biased region" description="Basic residues" evidence="1">
    <location>
        <begin position="751"/>
        <end position="761"/>
    </location>
</feature>
<gene>
    <name evidence="2" type="ORF">TBIB3V08_LOCUS2941</name>
</gene>
<feature type="region of interest" description="Disordered" evidence="1">
    <location>
        <begin position="738"/>
        <end position="761"/>
    </location>
</feature>
<dbReference type="EMBL" id="OD564973">
    <property type="protein sequence ID" value="CAD7440428.1"/>
    <property type="molecule type" value="Genomic_DNA"/>
</dbReference>
<organism evidence="2">
    <name type="scientific">Timema bartmani</name>
    <dbReference type="NCBI Taxonomy" id="61472"/>
    <lineage>
        <taxon>Eukaryota</taxon>
        <taxon>Metazoa</taxon>
        <taxon>Ecdysozoa</taxon>
        <taxon>Arthropoda</taxon>
        <taxon>Hexapoda</taxon>
        <taxon>Insecta</taxon>
        <taxon>Pterygota</taxon>
        <taxon>Neoptera</taxon>
        <taxon>Polyneoptera</taxon>
        <taxon>Phasmatodea</taxon>
        <taxon>Timematodea</taxon>
        <taxon>Timematoidea</taxon>
        <taxon>Timematidae</taxon>
        <taxon>Timema</taxon>
    </lineage>
</organism>
<feature type="region of interest" description="Disordered" evidence="1">
    <location>
        <begin position="165"/>
        <end position="202"/>
    </location>
</feature>
<proteinExistence type="predicted"/>
<feature type="compositionally biased region" description="Basic and acidic residues" evidence="1">
    <location>
        <begin position="183"/>
        <end position="202"/>
    </location>
</feature>
<reference evidence="2" key="1">
    <citation type="submission" date="2020-11" db="EMBL/GenBank/DDBJ databases">
        <authorList>
            <person name="Tran Van P."/>
        </authorList>
    </citation>
    <scope>NUCLEOTIDE SEQUENCE</scope>
</reference>
<protein>
    <submittedName>
        <fullName evidence="2">Uncharacterized protein</fullName>
    </submittedName>
</protein>
<name>A0A7R9EUJ5_9NEOP</name>
<sequence>MRYVSEKVAALVWKTEINGRRVRCAYHVTPSIHECQLRNLRSYSKDRFSIKCCRGKESQVEKCPKPRPTKSWLSLFKKREPSAPEDGESKPPKRSTSWLTFWRQPEIDVAPLPPRYTCRLELERRRYKGELTALKEGRTPHAWEPDVMVITEDCHDPIVCHSMTEAYPHQPPRPHPNRLARCRSSERRQTRYKDARLQETKPDEEWRHIKDQGAFYMAVRTECPRKEDPPAGYRRRTCPEHKGIEMRSSRLSWCEAVKNIEMDSVAEFPKPKTYEPTPRKSKGAVIPECTLRKDGTSSPLATQDRFQEPVHVSREVSTLQTRTCGGVRKVPTREYREEVNDTRLQEIPYGREDASSEVTDHNAEKDPECRVEPTKTPDAMEVSEVVCDQAKNSPDRVEKSLISEEEKGDTMTTSGHCLSSYLKNKEGKPNACKHKLCVEECAPRAFPKEGGCDSVDLKEKCVEDSRRVVPPTNDPESMIADPDARVKCDISKPSPDDSKKPRGRNFSTLSSSLAFSLDHHSTMPLIRNSCRSVACKMMHTSTKTNMCVSSVLRKKDRRWCDGPLDSDPVQGKTKKLDQHVCEKQSSGSVNISNSGKCGKEGKPNLVCSKKKNVETKQRPGSEIAVNVLECKDRPSKKVKNSLSKNYAPVRSTKLEDNNIKLKKLARCPTVEKTMPPPACSPDQKRHKLPEERKSKECLEEIKLKECLKVEVEVAPPSCKGKENTKNCNLQKSTDICDSKNTSKRSMNSTTKMRKSKKGGKKAISHSSFSIYSLDNKFKTHLKFQGYCRNMSSDEQSHMPRLKNPSFRNEEYSTLFYGSLPKQFTKGSFNGSRIHEPIEYLKTRQPERKVPDFNLDHTTFLRKTNYTPQPVKKFLHASALGLKSKDSKKTGKKGGKRALCEMKEPESLDCPAVILPGCSQPESIACSRERKIEHVSECHRIPTISNAECVKDHPPTPLPSECDCPSNAYKSSLSGYNSFNSSPLIYSGEATFNKASANMVVHERQVGLNKSQSLPKVITSFKSNLRYVRVRPLETKEWQPTIRSTSKKQVKRKCEKVRLKTRPSKVQDETGLPTKEKVLCNQISDPEWHIKPNEEEKVSQAFRSDEKQKFEKITESNKTQIIVPNVTQISNATETTFLRRMKTWFSFLVPTPGVKEAGNNNLNDSVTIHHQSHVSQERKEKPDKNRDDDILKHTLSEVCVNNPNKDDHSSPVAEEIKNSFILDETQVDIKPTETKFKVDTAKVELFIPNINVQNGEKWIKSEQNKVLVSQNTTESIKLHALNASQRTIGVEAENTSAKKDRSITCGFDTNKERKGNMSNKESIKTFHLKDEETRLEPSSRFNEKNPTFIGVIFNI</sequence>
<evidence type="ECO:0000313" key="2">
    <source>
        <dbReference type="EMBL" id="CAD7440428.1"/>
    </source>
</evidence>